<protein>
    <submittedName>
        <fullName evidence="1">Uncharacterized protein</fullName>
    </submittedName>
</protein>
<evidence type="ECO:0000313" key="1">
    <source>
        <dbReference type="EMBL" id="KGN57833.1"/>
    </source>
</evidence>
<reference evidence="1 2" key="1">
    <citation type="journal article" date="2009" name="Nat. Genet.">
        <title>The genome of the cucumber, Cucumis sativus L.</title>
        <authorList>
            <person name="Huang S."/>
            <person name="Li R."/>
            <person name="Zhang Z."/>
            <person name="Li L."/>
            <person name="Gu X."/>
            <person name="Fan W."/>
            <person name="Lucas W.J."/>
            <person name="Wang X."/>
            <person name="Xie B."/>
            <person name="Ni P."/>
            <person name="Ren Y."/>
            <person name="Zhu H."/>
            <person name="Li J."/>
            <person name="Lin K."/>
            <person name="Jin W."/>
            <person name="Fei Z."/>
            <person name="Li G."/>
            <person name="Staub J."/>
            <person name="Kilian A."/>
            <person name="van der Vossen E.A."/>
            <person name="Wu Y."/>
            <person name="Guo J."/>
            <person name="He J."/>
            <person name="Jia Z."/>
            <person name="Ren Y."/>
            <person name="Tian G."/>
            <person name="Lu Y."/>
            <person name="Ruan J."/>
            <person name="Qian W."/>
            <person name="Wang M."/>
            <person name="Huang Q."/>
            <person name="Li B."/>
            <person name="Xuan Z."/>
            <person name="Cao J."/>
            <person name="Asan"/>
            <person name="Wu Z."/>
            <person name="Zhang J."/>
            <person name="Cai Q."/>
            <person name="Bai Y."/>
            <person name="Zhao B."/>
            <person name="Han Y."/>
            <person name="Li Y."/>
            <person name="Li X."/>
            <person name="Wang S."/>
            <person name="Shi Q."/>
            <person name="Liu S."/>
            <person name="Cho W.K."/>
            <person name="Kim J.Y."/>
            <person name="Xu Y."/>
            <person name="Heller-Uszynska K."/>
            <person name="Miao H."/>
            <person name="Cheng Z."/>
            <person name="Zhang S."/>
            <person name="Wu J."/>
            <person name="Yang Y."/>
            <person name="Kang H."/>
            <person name="Li M."/>
            <person name="Liang H."/>
            <person name="Ren X."/>
            <person name="Shi Z."/>
            <person name="Wen M."/>
            <person name="Jian M."/>
            <person name="Yang H."/>
            <person name="Zhang G."/>
            <person name="Yang Z."/>
            <person name="Chen R."/>
            <person name="Liu S."/>
            <person name="Li J."/>
            <person name="Ma L."/>
            <person name="Liu H."/>
            <person name="Zhou Y."/>
            <person name="Zhao J."/>
            <person name="Fang X."/>
            <person name="Li G."/>
            <person name="Fang L."/>
            <person name="Li Y."/>
            <person name="Liu D."/>
            <person name="Zheng H."/>
            <person name="Zhang Y."/>
            <person name="Qin N."/>
            <person name="Li Z."/>
            <person name="Yang G."/>
            <person name="Yang S."/>
            <person name="Bolund L."/>
            <person name="Kristiansen K."/>
            <person name="Zheng H."/>
            <person name="Li S."/>
            <person name="Zhang X."/>
            <person name="Yang H."/>
            <person name="Wang J."/>
            <person name="Sun R."/>
            <person name="Zhang B."/>
            <person name="Jiang S."/>
            <person name="Wang J."/>
            <person name="Du Y."/>
            <person name="Li S."/>
        </authorList>
    </citation>
    <scope>NUCLEOTIDE SEQUENCE [LARGE SCALE GENOMIC DNA]</scope>
    <source>
        <strain evidence="2">cv. 9930</strain>
    </source>
</reference>
<dbReference type="AlphaFoldDB" id="A0A0A0L7Q0"/>
<reference evidence="1 2" key="4">
    <citation type="journal article" date="2011" name="BMC Genomics">
        <title>RNA-Seq improves annotation of protein-coding genes in the cucumber genome.</title>
        <authorList>
            <person name="Li Z."/>
            <person name="Zhang Z."/>
            <person name="Yan P."/>
            <person name="Huang S."/>
            <person name="Fei Z."/>
            <person name="Lin K."/>
        </authorList>
    </citation>
    <scope>NUCLEOTIDE SEQUENCE [LARGE SCALE GENOMIC DNA]</scope>
    <source>
        <strain evidence="2">cv. 9930</strain>
    </source>
</reference>
<dbReference type="Proteomes" id="UP000029981">
    <property type="component" value="Chromosome 3"/>
</dbReference>
<organism evidence="1 2">
    <name type="scientific">Cucumis sativus</name>
    <name type="common">Cucumber</name>
    <dbReference type="NCBI Taxonomy" id="3659"/>
    <lineage>
        <taxon>Eukaryota</taxon>
        <taxon>Viridiplantae</taxon>
        <taxon>Streptophyta</taxon>
        <taxon>Embryophyta</taxon>
        <taxon>Tracheophyta</taxon>
        <taxon>Spermatophyta</taxon>
        <taxon>Magnoliopsida</taxon>
        <taxon>eudicotyledons</taxon>
        <taxon>Gunneridae</taxon>
        <taxon>Pentapetalae</taxon>
        <taxon>rosids</taxon>
        <taxon>fabids</taxon>
        <taxon>Cucurbitales</taxon>
        <taxon>Cucurbitaceae</taxon>
        <taxon>Benincaseae</taxon>
        <taxon>Cucumis</taxon>
    </lineage>
</organism>
<evidence type="ECO:0000313" key="2">
    <source>
        <dbReference type="Proteomes" id="UP000029981"/>
    </source>
</evidence>
<gene>
    <name evidence="1" type="ORF">Csa_3G342360</name>
</gene>
<proteinExistence type="predicted"/>
<accession>A0A0A0L7Q0</accession>
<keyword evidence="2" id="KW-1185">Reference proteome</keyword>
<dbReference type="EMBL" id="CM002924">
    <property type="protein sequence ID" value="KGN57833.1"/>
    <property type="molecule type" value="Genomic_DNA"/>
</dbReference>
<name>A0A0A0L7Q0_CUCSA</name>
<reference evidence="1 2" key="3">
    <citation type="journal article" date="2010" name="BMC Genomics">
        <title>Transcriptome sequencing and comparative analysis of cucumber flowers with different sex types.</title>
        <authorList>
            <person name="Guo S."/>
            <person name="Zheng Y."/>
            <person name="Joung J.G."/>
            <person name="Liu S."/>
            <person name="Zhang Z."/>
            <person name="Crasta O.R."/>
            <person name="Sobral B.W."/>
            <person name="Xu Y."/>
            <person name="Huang S."/>
            <person name="Fei Z."/>
        </authorList>
    </citation>
    <scope>NUCLEOTIDE SEQUENCE [LARGE SCALE GENOMIC DNA]</scope>
    <source>
        <strain evidence="2">cv. 9930</strain>
    </source>
</reference>
<sequence length="81" mass="9653">MVGWQRKIDSDGFARMVRVKEVETSSEFSVIQWRNVKTDLQFRFVPAQWTKENQAEEESYDFGFSFAVTDEERATRLRPTR</sequence>
<dbReference type="Gramene" id="KGN57833">
    <property type="protein sequence ID" value="KGN57833"/>
    <property type="gene ID" value="Csa_3G342360"/>
</dbReference>
<reference evidence="1 2" key="2">
    <citation type="journal article" date="2009" name="PLoS ONE">
        <title>An integrated genetic and cytogenetic map of the cucumber genome.</title>
        <authorList>
            <person name="Ren Y."/>
            <person name="Zhang Z."/>
            <person name="Liu J."/>
            <person name="Staub J.E."/>
            <person name="Han Y."/>
            <person name="Cheng Z."/>
            <person name="Li X."/>
            <person name="Lu J."/>
            <person name="Miao H."/>
            <person name="Kang H."/>
            <person name="Xie B."/>
            <person name="Gu X."/>
            <person name="Wang X."/>
            <person name="Du Y."/>
            <person name="Jin W."/>
            <person name="Huang S."/>
        </authorList>
    </citation>
    <scope>NUCLEOTIDE SEQUENCE [LARGE SCALE GENOMIC DNA]</scope>
    <source>
        <strain evidence="2">cv. 9930</strain>
    </source>
</reference>